<protein>
    <submittedName>
        <fullName evidence="1">Uncharacterized protein</fullName>
    </submittedName>
</protein>
<comment type="caution">
    <text evidence="1">The sequence shown here is derived from an EMBL/GenBank/DDBJ whole genome shotgun (WGS) entry which is preliminary data.</text>
</comment>
<name>W3V8F6_9GAMM</name>
<evidence type="ECO:0000313" key="1">
    <source>
        <dbReference type="EMBL" id="ETS32078.1"/>
    </source>
</evidence>
<keyword evidence="2" id="KW-1185">Reference proteome</keyword>
<reference evidence="1 2" key="1">
    <citation type="submission" date="2013-11" db="EMBL/GenBank/DDBJ databases">
        <title>Elucidation of the Photorhabdus temperata genome and generation of transposon mutant library to identify motility mutants.</title>
        <authorList>
            <person name="Hurst S.G.IV."/>
            <person name="Micheals B."/>
            <person name="Abebe-Akele F."/>
            <person name="Rowedder H."/>
            <person name="Bullock H."/>
            <person name="Jackobeck R."/>
            <person name="Janicki E."/>
            <person name="Tisa L.S."/>
        </authorList>
    </citation>
    <scope>NUCLEOTIDE SEQUENCE [LARGE SCALE GENOMIC DNA]</scope>
    <source>
        <strain evidence="1 2">NC19</strain>
    </source>
</reference>
<evidence type="ECO:0000313" key="2">
    <source>
        <dbReference type="Proteomes" id="UP000018957"/>
    </source>
</evidence>
<sequence>MAKGKAARTEFVAQSIGGRNNQATSYLNEKIINLYK</sequence>
<accession>W3V8F6</accession>
<gene>
    <name evidence="1" type="ORF">PTE_01836</name>
</gene>
<dbReference type="AlphaFoldDB" id="W3V8F6"/>
<organism evidence="1 2">
    <name type="scientific">Photorhabdus khanii NC19</name>
    <dbReference type="NCBI Taxonomy" id="1004151"/>
    <lineage>
        <taxon>Bacteria</taxon>
        <taxon>Pseudomonadati</taxon>
        <taxon>Pseudomonadota</taxon>
        <taxon>Gammaproteobacteria</taxon>
        <taxon>Enterobacterales</taxon>
        <taxon>Morganellaceae</taxon>
        <taxon>Photorhabdus</taxon>
    </lineage>
</organism>
<dbReference type="Proteomes" id="UP000018957">
    <property type="component" value="Unassembled WGS sequence"/>
</dbReference>
<proteinExistence type="predicted"/>
<dbReference type="EMBL" id="AYSJ01000008">
    <property type="protein sequence ID" value="ETS32078.1"/>
    <property type="molecule type" value="Genomic_DNA"/>
</dbReference>